<evidence type="ECO:0000256" key="1">
    <source>
        <dbReference type="ARBA" id="ARBA00008710"/>
    </source>
</evidence>
<dbReference type="Gene3D" id="2.30.110.10">
    <property type="entry name" value="Electron Transport, Fmn-binding Protein, Chain A"/>
    <property type="match status" value="1"/>
</dbReference>
<dbReference type="EMBL" id="JBHSAX010000033">
    <property type="protein sequence ID" value="MFC3966452.1"/>
    <property type="molecule type" value="Genomic_DNA"/>
</dbReference>
<dbReference type="SUPFAM" id="SSF50475">
    <property type="entry name" value="FMN-binding split barrel"/>
    <property type="match status" value="1"/>
</dbReference>
<dbReference type="Pfam" id="PF04075">
    <property type="entry name" value="F420H2_quin_red"/>
    <property type="match status" value="1"/>
</dbReference>
<keyword evidence="4" id="KW-1185">Reference proteome</keyword>
<dbReference type="NCBIfam" id="TIGR00026">
    <property type="entry name" value="hi_GC_TIGR00026"/>
    <property type="match status" value="1"/>
</dbReference>
<sequence>MAEDFNAKIIAEFRANQGKVGGPFAGAELLLLTTTGAKSGAQRVSPLAQARDGERFVIAASKAGADTNPDWYHNIRADPEVTVEFGTETFRAVATPIESGPERDRLYGKLVE</sequence>
<comment type="similarity">
    <text evidence="1">Belongs to the F420H(2)-dependent quinone reductase family.</text>
</comment>
<dbReference type="Proteomes" id="UP001595696">
    <property type="component" value="Unassembled WGS sequence"/>
</dbReference>
<comment type="catalytic activity">
    <reaction evidence="2">
        <text>oxidized coenzyme F420-(gamma-L-Glu)(n) + a quinol + H(+) = reduced coenzyme F420-(gamma-L-Glu)(n) + a quinone</text>
        <dbReference type="Rhea" id="RHEA:39663"/>
        <dbReference type="Rhea" id="RHEA-COMP:12939"/>
        <dbReference type="Rhea" id="RHEA-COMP:14378"/>
        <dbReference type="ChEBI" id="CHEBI:15378"/>
        <dbReference type="ChEBI" id="CHEBI:24646"/>
        <dbReference type="ChEBI" id="CHEBI:132124"/>
        <dbReference type="ChEBI" id="CHEBI:133980"/>
        <dbReference type="ChEBI" id="CHEBI:139511"/>
    </reaction>
</comment>
<reference evidence="4" key="1">
    <citation type="journal article" date="2019" name="Int. J. Syst. Evol. Microbiol.">
        <title>The Global Catalogue of Microorganisms (GCM) 10K type strain sequencing project: providing services to taxonomists for standard genome sequencing and annotation.</title>
        <authorList>
            <consortium name="The Broad Institute Genomics Platform"/>
            <consortium name="The Broad Institute Genome Sequencing Center for Infectious Disease"/>
            <person name="Wu L."/>
            <person name="Ma J."/>
        </authorList>
    </citation>
    <scope>NUCLEOTIDE SEQUENCE [LARGE SCALE GENOMIC DNA]</scope>
    <source>
        <strain evidence="4">CGMCC 4.7330</strain>
    </source>
</reference>
<dbReference type="PANTHER" id="PTHR39428">
    <property type="entry name" value="F420H(2)-DEPENDENT QUINONE REDUCTASE RV1261C"/>
    <property type="match status" value="1"/>
</dbReference>
<feature type="non-terminal residue" evidence="3">
    <location>
        <position position="112"/>
    </location>
</feature>
<dbReference type="InterPro" id="IPR012349">
    <property type="entry name" value="Split_barrel_FMN-bd"/>
</dbReference>
<gene>
    <name evidence="3" type="ORF">ACFO0B_31095</name>
</gene>
<accession>A0ABV8E3U6</accession>
<organism evidence="3 4">
    <name type="scientific">Nocardia jiangsuensis</name>
    <dbReference type="NCBI Taxonomy" id="1691563"/>
    <lineage>
        <taxon>Bacteria</taxon>
        <taxon>Bacillati</taxon>
        <taxon>Actinomycetota</taxon>
        <taxon>Actinomycetes</taxon>
        <taxon>Mycobacteriales</taxon>
        <taxon>Nocardiaceae</taxon>
        <taxon>Nocardia</taxon>
    </lineage>
</organism>
<evidence type="ECO:0000313" key="3">
    <source>
        <dbReference type="EMBL" id="MFC3966452.1"/>
    </source>
</evidence>
<dbReference type="RefSeq" id="WP_378617157.1">
    <property type="nucleotide sequence ID" value="NZ_JBHSAX010000033.1"/>
</dbReference>
<proteinExistence type="inferred from homology"/>
<dbReference type="InterPro" id="IPR004378">
    <property type="entry name" value="F420H2_quin_Rdtase"/>
</dbReference>
<evidence type="ECO:0000256" key="2">
    <source>
        <dbReference type="ARBA" id="ARBA00049106"/>
    </source>
</evidence>
<protein>
    <submittedName>
        <fullName evidence="3">Nitroreductase/quinone reductase family protein</fullName>
    </submittedName>
</protein>
<evidence type="ECO:0000313" key="4">
    <source>
        <dbReference type="Proteomes" id="UP001595696"/>
    </source>
</evidence>
<name>A0ABV8E3U6_9NOCA</name>
<comment type="caution">
    <text evidence="3">The sequence shown here is derived from an EMBL/GenBank/DDBJ whole genome shotgun (WGS) entry which is preliminary data.</text>
</comment>
<dbReference type="PANTHER" id="PTHR39428:SF1">
    <property type="entry name" value="F420H(2)-DEPENDENT QUINONE REDUCTASE RV1261C"/>
    <property type="match status" value="1"/>
</dbReference>